<reference evidence="10 11" key="1">
    <citation type="journal article" date="2015" name="Biotechnol. Biofuels">
        <title>Enhanced degradation of softwood versus hardwood by the white-rot fungus Pycnoporus coccineus.</title>
        <authorList>
            <person name="Couturier M."/>
            <person name="Navarro D."/>
            <person name="Chevret D."/>
            <person name="Henrissat B."/>
            <person name="Piumi F."/>
            <person name="Ruiz-Duenas F.J."/>
            <person name="Martinez A.T."/>
            <person name="Grigoriev I.V."/>
            <person name="Riley R."/>
            <person name="Lipzen A."/>
            <person name="Berrin J.G."/>
            <person name="Master E.R."/>
            <person name="Rosso M.N."/>
        </authorList>
    </citation>
    <scope>NUCLEOTIDE SEQUENCE [LARGE SCALE GENOMIC DNA]</scope>
    <source>
        <strain evidence="10 11">BRFM310</strain>
    </source>
</reference>
<evidence type="ECO:0000256" key="3">
    <source>
        <dbReference type="ARBA" id="ARBA00022630"/>
    </source>
</evidence>
<comment type="cofactor">
    <cofactor evidence="1 6">
        <name>FAD</name>
        <dbReference type="ChEBI" id="CHEBI:57692"/>
    </cofactor>
</comment>
<evidence type="ECO:0000313" key="11">
    <source>
        <dbReference type="Proteomes" id="UP000193067"/>
    </source>
</evidence>
<evidence type="ECO:0000256" key="2">
    <source>
        <dbReference type="ARBA" id="ARBA00010790"/>
    </source>
</evidence>
<evidence type="ECO:0000256" key="1">
    <source>
        <dbReference type="ARBA" id="ARBA00001974"/>
    </source>
</evidence>
<comment type="similarity">
    <text evidence="2">Belongs to the GMC oxidoreductase family.</text>
</comment>
<evidence type="ECO:0000256" key="7">
    <source>
        <dbReference type="SAM" id="SignalP"/>
    </source>
</evidence>
<dbReference type="SUPFAM" id="SSF51905">
    <property type="entry name" value="FAD/NAD(P)-binding domain"/>
    <property type="match status" value="1"/>
</dbReference>
<evidence type="ECO:0000256" key="4">
    <source>
        <dbReference type="ARBA" id="ARBA00022827"/>
    </source>
</evidence>
<dbReference type="InterPro" id="IPR012132">
    <property type="entry name" value="GMC_OxRdtase"/>
</dbReference>
<dbReference type="InterPro" id="IPR000172">
    <property type="entry name" value="GMC_OxRdtase_N"/>
</dbReference>
<dbReference type="PIRSF" id="PIRSF000137">
    <property type="entry name" value="Alcohol_oxidase"/>
    <property type="match status" value="1"/>
</dbReference>
<dbReference type="Gene3D" id="3.30.560.10">
    <property type="entry name" value="Glucose Oxidase, domain 3"/>
    <property type="match status" value="1"/>
</dbReference>
<keyword evidence="3" id="KW-0285">Flavoprotein</keyword>
<feature type="chain" id="PRO_5012350153" evidence="7">
    <location>
        <begin position="22"/>
        <end position="604"/>
    </location>
</feature>
<dbReference type="InterPro" id="IPR007867">
    <property type="entry name" value="GMC_OxRtase_C"/>
</dbReference>
<keyword evidence="7" id="KW-0732">Signal</keyword>
<protein>
    <submittedName>
        <fullName evidence="10">GMC oxidoreductase</fullName>
    </submittedName>
</protein>
<feature type="active site" description="Proton donor" evidence="5">
    <location>
        <position position="534"/>
    </location>
</feature>
<dbReference type="STRING" id="1353009.A0A1Y2INB0"/>
<keyword evidence="11" id="KW-1185">Reference proteome</keyword>
<dbReference type="AlphaFoldDB" id="A0A1Y2INB0"/>
<evidence type="ECO:0000259" key="8">
    <source>
        <dbReference type="Pfam" id="PF00732"/>
    </source>
</evidence>
<dbReference type="InterPro" id="IPR036188">
    <property type="entry name" value="FAD/NAD-bd_sf"/>
</dbReference>
<dbReference type="Pfam" id="PF00732">
    <property type="entry name" value="GMC_oxred_N"/>
    <property type="match status" value="1"/>
</dbReference>
<proteinExistence type="inferred from homology"/>
<dbReference type="Gene3D" id="3.50.50.60">
    <property type="entry name" value="FAD/NAD(P)-binding domain"/>
    <property type="match status" value="1"/>
</dbReference>
<evidence type="ECO:0000256" key="5">
    <source>
        <dbReference type="PIRSR" id="PIRSR000137-1"/>
    </source>
</evidence>
<feature type="binding site" evidence="6">
    <location>
        <position position="115"/>
    </location>
    <ligand>
        <name>FAD</name>
        <dbReference type="ChEBI" id="CHEBI:57692"/>
    </ligand>
</feature>
<gene>
    <name evidence="10" type="ORF">PYCCODRAFT_1367218</name>
</gene>
<dbReference type="Proteomes" id="UP000193067">
    <property type="component" value="Unassembled WGS sequence"/>
</dbReference>
<evidence type="ECO:0000259" key="9">
    <source>
        <dbReference type="Pfam" id="PF05199"/>
    </source>
</evidence>
<dbReference type="PANTHER" id="PTHR11552">
    <property type="entry name" value="GLUCOSE-METHANOL-CHOLINE GMC OXIDOREDUCTASE"/>
    <property type="match status" value="1"/>
</dbReference>
<name>A0A1Y2INB0_TRAC3</name>
<sequence>MFFRRLCSISLFGLFQHAAGALLTDQTHVAQKTYDFIVIGGGTAGSVIANRLTENPGVKVLLIEAGINNAQGPHVNEIQVPYFVSSIDPSFDWNYTTIPQSALQNQTIPYPRGHVLGGSSSTNFMFYTRGSSDEFDRLARVSGDEGWSWRNMLSYILKTETLSPPADGHNTTGQVNPSVHGHSGPLLTSLPGNASVLDSRVIETTSQLPEFPFNLDMNSGNPLGVGWLQSTIGHGMRSSAATAFLTEDVLNRNNLDVLIGTRVTRLVQTEQFLFTPTFLGVEIAQSSSGPRTQLTAKKEVILSAGSIGTAQILMLSGIGDRQELAAHNIKTVVDLPDVGKNMQDHPWVPLQWAVNSNDTLDPINRNPELMNQLIALYNATKQGPIANNPGGNQIGWFRLPDDSPILKQFGDPTAGRLSPHFELTFGNSFLSFTQPEPDTGNFMSMCVALVSPTSRGSVKLASGSAFDAPLIDPAFMQTESDLAILTEAVKAAHRFAAAPAWKDFIIAPFKEAAQTTTDDEIHAYIKSMISTFRHPMGTAMMSGPLDGKGVVNPDLRVKKVNGLRVVDASIFPHIFGAHLQAPVYAIAERAADLIKEAHGIPLSH</sequence>
<dbReference type="PANTHER" id="PTHR11552:SF147">
    <property type="entry name" value="CHOLINE DEHYDROGENASE, MITOCHONDRIAL"/>
    <property type="match status" value="1"/>
</dbReference>
<feature type="binding site" evidence="6">
    <location>
        <position position="263"/>
    </location>
    <ligand>
        <name>FAD</name>
        <dbReference type="ChEBI" id="CHEBI:57692"/>
    </ligand>
</feature>
<dbReference type="OrthoDB" id="269227at2759"/>
<evidence type="ECO:0000313" key="10">
    <source>
        <dbReference type="EMBL" id="OSD02606.1"/>
    </source>
</evidence>
<feature type="domain" description="Glucose-methanol-choline oxidoreductase C-terminal" evidence="9">
    <location>
        <begin position="452"/>
        <end position="587"/>
    </location>
</feature>
<dbReference type="GO" id="GO:0016614">
    <property type="term" value="F:oxidoreductase activity, acting on CH-OH group of donors"/>
    <property type="evidence" value="ECO:0007669"/>
    <property type="project" value="InterPro"/>
</dbReference>
<dbReference type="GO" id="GO:0050660">
    <property type="term" value="F:flavin adenine dinucleotide binding"/>
    <property type="evidence" value="ECO:0007669"/>
    <property type="project" value="InterPro"/>
</dbReference>
<feature type="active site" description="Proton acceptor" evidence="5">
    <location>
        <position position="578"/>
    </location>
</feature>
<dbReference type="Pfam" id="PF05199">
    <property type="entry name" value="GMC_oxred_C"/>
    <property type="match status" value="1"/>
</dbReference>
<accession>A0A1Y2INB0</accession>
<organism evidence="10 11">
    <name type="scientific">Trametes coccinea (strain BRFM310)</name>
    <name type="common">Pycnoporus coccineus</name>
    <dbReference type="NCBI Taxonomy" id="1353009"/>
    <lineage>
        <taxon>Eukaryota</taxon>
        <taxon>Fungi</taxon>
        <taxon>Dikarya</taxon>
        <taxon>Basidiomycota</taxon>
        <taxon>Agaricomycotina</taxon>
        <taxon>Agaricomycetes</taxon>
        <taxon>Polyporales</taxon>
        <taxon>Polyporaceae</taxon>
        <taxon>Trametes</taxon>
    </lineage>
</organism>
<feature type="domain" description="Glucose-methanol-choline oxidoreductase N-terminal" evidence="8">
    <location>
        <begin position="34"/>
        <end position="346"/>
    </location>
</feature>
<dbReference type="EMBL" id="KZ084104">
    <property type="protein sequence ID" value="OSD02606.1"/>
    <property type="molecule type" value="Genomic_DNA"/>
</dbReference>
<feature type="signal peptide" evidence="7">
    <location>
        <begin position="1"/>
        <end position="21"/>
    </location>
</feature>
<keyword evidence="4 6" id="KW-0274">FAD</keyword>
<evidence type="ECO:0000256" key="6">
    <source>
        <dbReference type="PIRSR" id="PIRSR000137-2"/>
    </source>
</evidence>
<dbReference type="SUPFAM" id="SSF54373">
    <property type="entry name" value="FAD-linked reductases, C-terminal domain"/>
    <property type="match status" value="1"/>
</dbReference>